<dbReference type="Proteomes" id="UP000324897">
    <property type="component" value="Chromosome 1"/>
</dbReference>
<evidence type="ECO:0000313" key="2">
    <source>
        <dbReference type="EMBL" id="TVU29203.1"/>
    </source>
</evidence>
<sequence>MGIVAHRPHIRARHRRLGNLGLAKNLVRKAFRERDRLERLHRERHVQLGHAGRRSLARASLIIRGTRTPVPHAMTEPCVPDPAGRRRTSARARWRARRVGRTPAAPSRPPGTSPG</sequence>
<reference evidence="2 3" key="1">
    <citation type="journal article" date="2019" name="Sci. Rep.">
        <title>A high-quality genome of Eragrostis curvula grass provides insights into Poaceae evolution and supports new strategies to enhance forage quality.</title>
        <authorList>
            <person name="Carballo J."/>
            <person name="Santos B.A.C.M."/>
            <person name="Zappacosta D."/>
            <person name="Garbus I."/>
            <person name="Selva J.P."/>
            <person name="Gallo C.A."/>
            <person name="Diaz A."/>
            <person name="Albertini E."/>
            <person name="Caccamo M."/>
            <person name="Echenique V."/>
        </authorList>
    </citation>
    <scope>NUCLEOTIDE SEQUENCE [LARGE SCALE GENOMIC DNA]</scope>
    <source>
        <strain evidence="3">cv. Victoria</strain>
        <tissue evidence="2">Leaf</tissue>
    </source>
</reference>
<feature type="region of interest" description="Disordered" evidence="1">
    <location>
        <begin position="67"/>
        <end position="115"/>
    </location>
</feature>
<accession>A0A5J9UZM3</accession>
<name>A0A5J9UZM3_9POAL</name>
<feature type="compositionally biased region" description="Basic residues" evidence="1">
    <location>
        <begin position="85"/>
        <end position="100"/>
    </location>
</feature>
<organism evidence="2 3">
    <name type="scientific">Eragrostis curvula</name>
    <name type="common">weeping love grass</name>
    <dbReference type="NCBI Taxonomy" id="38414"/>
    <lineage>
        <taxon>Eukaryota</taxon>
        <taxon>Viridiplantae</taxon>
        <taxon>Streptophyta</taxon>
        <taxon>Embryophyta</taxon>
        <taxon>Tracheophyta</taxon>
        <taxon>Spermatophyta</taxon>
        <taxon>Magnoliopsida</taxon>
        <taxon>Liliopsida</taxon>
        <taxon>Poales</taxon>
        <taxon>Poaceae</taxon>
        <taxon>PACMAD clade</taxon>
        <taxon>Chloridoideae</taxon>
        <taxon>Eragrostideae</taxon>
        <taxon>Eragrostidinae</taxon>
        <taxon>Eragrostis</taxon>
    </lineage>
</organism>
<gene>
    <name evidence="2" type="ORF">EJB05_20761</name>
</gene>
<feature type="non-terminal residue" evidence="2">
    <location>
        <position position="1"/>
    </location>
</feature>
<feature type="compositionally biased region" description="Pro residues" evidence="1">
    <location>
        <begin position="106"/>
        <end position="115"/>
    </location>
</feature>
<dbReference type="Gramene" id="TVU29203">
    <property type="protein sequence ID" value="TVU29203"/>
    <property type="gene ID" value="EJB05_20761"/>
</dbReference>
<proteinExistence type="predicted"/>
<comment type="caution">
    <text evidence="2">The sequence shown here is derived from an EMBL/GenBank/DDBJ whole genome shotgun (WGS) entry which is preliminary data.</text>
</comment>
<protein>
    <submittedName>
        <fullName evidence="2">Uncharacterized protein</fullName>
    </submittedName>
</protein>
<dbReference type="EMBL" id="RWGY01000011">
    <property type="protein sequence ID" value="TVU29203.1"/>
    <property type="molecule type" value="Genomic_DNA"/>
</dbReference>
<dbReference type="AlphaFoldDB" id="A0A5J9UZM3"/>
<evidence type="ECO:0000313" key="3">
    <source>
        <dbReference type="Proteomes" id="UP000324897"/>
    </source>
</evidence>
<keyword evidence="3" id="KW-1185">Reference proteome</keyword>
<evidence type="ECO:0000256" key="1">
    <source>
        <dbReference type="SAM" id="MobiDB-lite"/>
    </source>
</evidence>